<dbReference type="Pfam" id="PF16521">
    <property type="entry name" value="Myosin-VI_CBD"/>
    <property type="match status" value="1"/>
</dbReference>
<dbReference type="CDD" id="cd21958">
    <property type="entry name" value="MyUb_Myo6"/>
    <property type="match status" value="1"/>
</dbReference>
<dbReference type="InterPro" id="IPR008989">
    <property type="entry name" value="Myosin_S1_N"/>
</dbReference>
<dbReference type="InterPro" id="IPR000048">
    <property type="entry name" value="IQ_motif_EF-hand-BS"/>
</dbReference>
<evidence type="ECO:0000256" key="6">
    <source>
        <dbReference type="ARBA" id="ARBA00022840"/>
    </source>
</evidence>
<dbReference type="CDD" id="cd01382">
    <property type="entry name" value="MYSc_Myo6"/>
    <property type="match status" value="1"/>
</dbReference>
<evidence type="ECO:0000256" key="4">
    <source>
        <dbReference type="ARBA" id="ARBA00022553"/>
    </source>
</evidence>
<feature type="domain" description="Myosin motor" evidence="15">
    <location>
        <begin position="81"/>
        <end position="799"/>
    </location>
</feature>
<dbReference type="Gene3D" id="1.20.58.530">
    <property type="match status" value="1"/>
</dbReference>
<evidence type="ECO:0000259" key="15">
    <source>
        <dbReference type="PROSITE" id="PS51456"/>
    </source>
</evidence>
<dbReference type="GO" id="GO:0051015">
    <property type="term" value="F:actin filament binding"/>
    <property type="evidence" value="ECO:0007669"/>
    <property type="project" value="InterPro"/>
</dbReference>
<dbReference type="Gene3D" id="1.20.120.720">
    <property type="entry name" value="Myosin VI head, motor domain, U50 subdomain"/>
    <property type="match status" value="1"/>
</dbReference>
<dbReference type="InterPro" id="IPR032412">
    <property type="entry name" value="Myosin-VI_CBD"/>
</dbReference>
<dbReference type="PRINTS" id="PR00193">
    <property type="entry name" value="MYOSINHEAVY"/>
</dbReference>
<dbReference type="PANTHER" id="PTHR13140">
    <property type="entry name" value="MYOSIN"/>
    <property type="match status" value="1"/>
</dbReference>
<keyword evidence="9 12" id="KW-0518">Myosin</keyword>
<dbReference type="PROSITE" id="PS50096">
    <property type="entry name" value="IQ"/>
    <property type="match status" value="1"/>
</dbReference>
<dbReference type="Gene3D" id="3.40.850.10">
    <property type="entry name" value="Kinesin motor domain"/>
    <property type="match status" value="1"/>
</dbReference>
<dbReference type="FunFam" id="3.40.850.10:FF:000018">
    <property type="entry name" value="unconventional myosin-VI isoform X1"/>
    <property type="match status" value="1"/>
</dbReference>
<dbReference type="GO" id="GO:0005524">
    <property type="term" value="F:ATP binding"/>
    <property type="evidence" value="ECO:0007669"/>
    <property type="project" value="UniProtKB-UniRule"/>
</dbReference>
<dbReference type="Proteomes" id="UP000025227">
    <property type="component" value="Unplaced"/>
</dbReference>
<dbReference type="InterPro" id="IPR049016">
    <property type="entry name" value="MYO6_lever"/>
</dbReference>
<dbReference type="GO" id="GO:0005886">
    <property type="term" value="C:plasma membrane"/>
    <property type="evidence" value="ECO:0007669"/>
    <property type="project" value="TreeGrafter"/>
</dbReference>
<dbReference type="InterPro" id="IPR036114">
    <property type="entry name" value="MYSc_Myo6"/>
</dbReference>
<reference evidence="18" key="1">
    <citation type="submission" date="2020-12" db="UniProtKB">
        <authorList>
            <consortium name="WormBaseParasite"/>
        </authorList>
    </citation>
    <scope>IDENTIFICATION</scope>
    <source>
        <strain evidence="18">MHco3</strain>
    </source>
</reference>
<organism evidence="17 18">
    <name type="scientific">Haemonchus contortus</name>
    <name type="common">Barber pole worm</name>
    <dbReference type="NCBI Taxonomy" id="6289"/>
    <lineage>
        <taxon>Eukaryota</taxon>
        <taxon>Metazoa</taxon>
        <taxon>Ecdysozoa</taxon>
        <taxon>Nematoda</taxon>
        <taxon>Chromadorea</taxon>
        <taxon>Rhabditida</taxon>
        <taxon>Rhabditina</taxon>
        <taxon>Rhabditomorpha</taxon>
        <taxon>Strongyloidea</taxon>
        <taxon>Trichostrongylidae</taxon>
        <taxon>Haemonchus</taxon>
    </lineage>
</organism>
<proteinExistence type="inferred from homology"/>
<dbReference type="InterPro" id="IPR036961">
    <property type="entry name" value="Kinesin_motor_dom_sf"/>
</dbReference>
<dbReference type="GO" id="GO:0016459">
    <property type="term" value="C:myosin complex"/>
    <property type="evidence" value="ECO:0007669"/>
    <property type="project" value="UniProtKB-KW"/>
</dbReference>
<feature type="domain" description="Myosin N-terminal SH3-like" evidence="16">
    <location>
        <begin position="27"/>
        <end position="77"/>
    </location>
</feature>
<keyword evidence="8 13" id="KW-0175">Coiled coil</keyword>
<dbReference type="CDD" id="cd21759">
    <property type="entry name" value="CBD_MYO6-like"/>
    <property type="match status" value="1"/>
</dbReference>
<protein>
    <submittedName>
        <fullName evidence="18">Myosin heavy chain 95F</fullName>
    </submittedName>
</protein>
<dbReference type="Gene3D" id="6.10.220.10">
    <property type="match status" value="1"/>
</dbReference>
<keyword evidence="11 12" id="KW-0009">Actin-binding</keyword>
<dbReference type="Gene3D" id="3.30.70.1590">
    <property type="match status" value="1"/>
</dbReference>
<keyword evidence="5 12" id="KW-0547">Nucleotide-binding</keyword>
<dbReference type="OMA" id="LNKGCTQ"/>
<feature type="coiled-coil region" evidence="13">
    <location>
        <begin position="935"/>
        <end position="1030"/>
    </location>
</feature>
<dbReference type="SUPFAM" id="SSF52540">
    <property type="entry name" value="P-loop containing nucleoside triphosphate hydrolases"/>
    <property type="match status" value="1"/>
</dbReference>
<dbReference type="WBParaSite" id="HCON_00022810-00001">
    <property type="protein sequence ID" value="HCON_00022810-00001"/>
    <property type="gene ID" value="HCON_00022810"/>
</dbReference>
<dbReference type="PANTHER" id="PTHR13140:SF745">
    <property type="entry name" value="UNCONVENTIONAL MYOSIN-VI"/>
    <property type="match status" value="1"/>
</dbReference>
<evidence type="ECO:0000256" key="3">
    <source>
        <dbReference type="ARBA" id="ARBA00022490"/>
    </source>
</evidence>
<evidence type="ECO:0000256" key="8">
    <source>
        <dbReference type="ARBA" id="ARBA00023054"/>
    </source>
</evidence>
<dbReference type="Pfam" id="PF21521">
    <property type="entry name" value="MYO6_lever"/>
    <property type="match status" value="1"/>
</dbReference>
<dbReference type="SMART" id="SM00242">
    <property type="entry name" value="MYSc"/>
    <property type="match status" value="1"/>
</dbReference>
<feature type="compositionally biased region" description="Low complexity" evidence="14">
    <location>
        <begin position="1051"/>
        <end position="1065"/>
    </location>
</feature>
<evidence type="ECO:0000256" key="12">
    <source>
        <dbReference type="PROSITE-ProRule" id="PRU00782"/>
    </source>
</evidence>
<evidence type="ECO:0000256" key="1">
    <source>
        <dbReference type="ARBA" id="ARBA00004496"/>
    </source>
</evidence>
<keyword evidence="17" id="KW-1185">Reference proteome</keyword>
<evidence type="ECO:0000256" key="14">
    <source>
        <dbReference type="SAM" id="MobiDB-lite"/>
    </source>
</evidence>
<dbReference type="InterPro" id="IPR004009">
    <property type="entry name" value="SH3_Myosin"/>
</dbReference>
<feature type="region of interest" description="Actin-binding" evidence="12">
    <location>
        <begin position="679"/>
        <end position="701"/>
    </location>
</feature>
<evidence type="ECO:0000259" key="16">
    <source>
        <dbReference type="PROSITE" id="PS51844"/>
    </source>
</evidence>
<dbReference type="SMART" id="SM00015">
    <property type="entry name" value="IQ"/>
    <property type="match status" value="1"/>
</dbReference>
<feature type="region of interest" description="Disordered" evidence="14">
    <location>
        <begin position="1"/>
        <end position="27"/>
    </location>
</feature>
<evidence type="ECO:0000256" key="10">
    <source>
        <dbReference type="ARBA" id="ARBA00023175"/>
    </source>
</evidence>
<dbReference type="GO" id="GO:0030048">
    <property type="term" value="P:actin filament-based movement"/>
    <property type="evidence" value="ECO:0007669"/>
    <property type="project" value="TreeGrafter"/>
</dbReference>
<dbReference type="PROSITE" id="PS51844">
    <property type="entry name" value="SH3_LIKE"/>
    <property type="match status" value="1"/>
</dbReference>
<dbReference type="Pfam" id="PF00063">
    <property type="entry name" value="Myosin_head"/>
    <property type="match status" value="1"/>
</dbReference>
<evidence type="ECO:0000256" key="9">
    <source>
        <dbReference type="ARBA" id="ARBA00023123"/>
    </source>
</evidence>
<dbReference type="InterPro" id="IPR027417">
    <property type="entry name" value="P-loop_NTPase"/>
</dbReference>
<keyword evidence="6 12" id="KW-0067">ATP-binding</keyword>
<dbReference type="GO" id="GO:0030139">
    <property type="term" value="C:endocytic vesicle"/>
    <property type="evidence" value="ECO:0007669"/>
    <property type="project" value="TreeGrafter"/>
</dbReference>
<dbReference type="GO" id="GO:0000146">
    <property type="term" value="F:microfilament motor activity"/>
    <property type="evidence" value="ECO:0007669"/>
    <property type="project" value="TreeGrafter"/>
</dbReference>
<keyword evidence="10 12" id="KW-0505">Motor protein</keyword>
<accession>A0A7I4XXY4</accession>
<sequence length="1266" mass="144792">MTLAQNGGHPIPKKRLPPTQKSEMSRDFGRQVWAPDAKEGYVLGTLDDIGTEEITVVRKDGQGQIKASYDEVFPAEDDPKKTVDDNCALMYLNEGTLLNNCRQRYSKKQIYTYVANILISINPYEEIENLYSIDTIKKYRGKSLGQMPPHVYAVADKAYREMRRNKESQSIIVSGESGAGKTESQKAILRYLCENWGAAAGPIQKRILETNPILEAFGNAKTLRNNNSSRFGKFVEIHFGTDDKVAGGYVSHYLLEKSRVCRQADGERNYHIFYQLIAGAPDDLYKRLRLAPPDKFKYLKHGTTTFFVRPGSKSRISSERLSEQARKSGLLVDAIVDDAADFSHLADALGRAGLTKEEIGDIWRTVAGVLHLGNVEFDENPNDNRGGCMVDPGSEQALIIASELLGLEISEMKMGLVSRIMQATKGGVKGTLIRVPLKPHEAAAGRDALAKAFYSKLFDWLVSRINKSIPFEKSVSYIGVLDIAGFEFFEVNSFEQFCINYCNEKLQNFFNERILKQEQELYAKEGLNVPKIDYSDNHDCIELFEKKPSGLLDLLDEESRLPRPTPQHYTMAAYGSNKGHFRLESPRRSRLRQHRDLREDEAFLVRHYAGTVCYQTAQFLDKNNDTLHNSLEFLVEQSSVPFIRNLFEGSHAPEPAPGRRSGSGRLQAATVGGKFRSQLTILLEKLRETGTHFVRCVKPNSTMSAGICDGAAILSQLKCAGMASVLKLMQKGFPSRTSFADLYEMYRRQLPPDLARLDPRLFCKCLFHALGLNNVDYKFGQTKVFFRPGKFAEFDQLLRQDPEQMRELINKVRSWLLKARWRKAQYGAWSVIKLARKIAYRAQLITRIQSHLRGYIARKQFKPRLDLYRKSISLLDRSHEMMSVINQLQPVSREKWTGTVRETTNSIETLVSNVRRSSDFEFELDRALVCYQQCVQRVDHTIAQLKKQLAADEQQKLLELERKRREEEEEAARQRAEEERLEQERLQRKQLAEEREKEEQRYKLAMATEAQRAEELRIQEEQRMASAERERLDATIATRLSRDGGGAMMDTPTTSMSSGSSIDSTTKPKGKYDLSTWRYAELRDTINTSTDMELLLACKEEFHRRLRIYNAWKSRNQSQQENETPRAPNAVYANAQISERTVIAPQVNPALIMQRYFKVPFSRPADIYKNHNNNNNNNNCLITDSRTVQNGLWYAHFNGQWIQRQIEMHPNKTPVLLVAGRDDLHMCEIPLDQTGLTRKKGAEILETEFETVWLHLGGAPMQKWRP</sequence>
<dbReference type="PROSITE" id="PS51456">
    <property type="entry name" value="MYOSIN_MOTOR"/>
    <property type="match status" value="1"/>
</dbReference>
<name>A0A7I4XXY4_HAECO</name>
<evidence type="ECO:0000313" key="17">
    <source>
        <dbReference type="Proteomes" id="UP000025227"/>
    </source>
</evidence>
<evidence type="ECO:0000313" key="18">
    <source>
        <dbReference type="WBParaSite" id="HCON_00022810-00001"/>
    </source>
</evidence>
<comment type="similarity">
    <text evidence="2 12">Belongs to the TRAFAC class myosin-kinesin ATPase superfamily. Myosin family.</text>
</comment>
<evidence type="ECO:0000256" key="5">
    <source>
        <dbReference type="ARBA" id="ARBA00022741"/>
    </source>
</evidence>
<keyword evidence="3" id="KW-0963">Cytoplasm</keyword>
<dbReference type="GO" id="GO:0005516">
    <property type="term" value="F:calmodulin binding"/>
    <property type="evidence" value="ECO:0007669"/>
    <property type="project" value="UniProtKB-KW"/>
</dbReference>
<comment type="subcellular location">
    <subcellularLocation>
        <location evidence="1">Cytoplasm</location>
    </subcellularLocation>
</comment>
<dbReference type="GO" id="GO:0007015">
    <property type="term" value="P:actin filament organization"/>
    <property type="evidence" value="ECO:0007669"/>
    <property type="project" value="TreeGrafter"/>
</dbReference>
<evidence type="ECO:0000256" key="2">
    <source>
        <dbReference type="ARBA" id="ARBA00008314"/>
    </source>
</evidence>
<evidence type="ECO:0000256" key="11">
    <source>
        <dbReference type="ARBA" id="ARBA00023203"/>
    </source>
</evidence>
<feature type="binding site" evidence="12">
    <location>
        <begin position="175"/>
        <end position="182"/>
    </location>
    <ligand>
        <name>ATP</name>
        <dbReference type="ChEBI" id="CHEBI:30616"/>
    </ligand>
</feature>
<dbReference type="Gene3D" id="1.10.10.820">
    <property type="match status" value="1"/>
</dbReference>
<dbReference type="AlphaFoldDB" id="A0A7I4XXY4"/>
<dbReference type="OrthoDB" id="6108017at2759"/>
<dbReference type="Gene3D" id="2.30.30.360">
    <property type="entry name" value="Myosin S1 fragment, N-terminal"/>
    <property type="match status" value="1"/>
</dbReference>
<evidence type="ECO:0000256" key="13">
    <source>
        <dbReference type="SAM" id="Coils"/>
    </source>
</evidence>
<dbReference type="InterPro" id="IPR001609">
    <property type="entry name" value="Myosin_head_motor_dom-like"/>
</dbReference>
<keyword evidence="4" id="KW-0597">Phosphoprotein</keyword>
<dbReference type="Pfam" id="PF02736">
    <property type="entry name" value="Myosin_N"/>
    <property type="match status" value="1"/>
</dbReference>
<evidence type="ECO:0000256" key="7">
    <source>
        <dbReference type="ARBA" id="ARBA00022860"/>
    </source>
</evidence>
<feature type="region of interest" description="Disordered" evidence="14">
    <location>
        <begin position="1042"/>
        <end position="1070"/>
    </location>
</feature>
<keyword evidence="7" id="KW-0112">Calmodulin-binding</keyword>